<accession>L9ZKA8</accession>
<evidence type="ECO:0000256" key="7">
    <source>
        <dbReference type="SAM" id="Phobius"/>
    </source>
</evidence>
<dbReference type="Proteomes" id="UP000011648">
    <property type="component" value="Unassembled WGS sequence"/>
</dbReference>
<dbReference type="InterPro" id="IPR025383">
    <property type="entry name" value="MrpA_C/MbhD"/>
</dbReference>
<dbReference type="NCBIfam" id="NF009159">
    <property type="entry name" value="PRK12504.1"/>
    <property type="match status" value="1"/>
</dbReference>
<dbReference type="RefSeq" id="WP_006827567.1">
    <property type="nucleotide sequence ID" value="NZ_AOIL01000067.1"/>
</dbReference>
<name>L9ZKA8_9EURY</name>
<keyword evidence="5 7" id="KW-1133">Transmembrane helix</keyword>
<dbReference type="PANTHER" id="PTHR43373:SF1">
    <property type="entry name" value="NA(+)_H(+) ANTIPORTER SUBUNIT A"/>
    <property type="match status" value="1"/>
</dbReference>
<evidence type="ECO:0000256" key="1">
    <source>
        <dbReference type="ARBA" id="ARBA00004651"/>
    </source>
</evidence>
<feature type="domain" description="MrpA C-terminal/MbhD" evidence="8">
    <location>
        <begin position="10"/>
        <end position="75"/>
    </location>
</feature>
<evidence type="ECO:0000313" key="10">
    <source>
        <dbReference type="EMBL" id="ELY85618.1"/>
    </source>
</evidence>
<keyword evidence="2" id="KW-0813">Transport</keyword>
<comment type="caution">
    <text evidence="10">The sequence shown here is derived from an EMBL/GenBank/DDBJ whole genome shotgun (WGS) entry which is preliminary data.</text>
</comment>
<protein>
    <submittedName>
        <fullName evidence="10">Monovalent cation/H+ antiporter subunit B</fullName>
    </submittedName>
</protein>
<dbReference type="STRING" id="1230458.C484_19907"/>
<evidence type="ECO:0000313" key="11">
    <source>
        <dbReference type="Proteomes" id="UP000011648"/>
    </source>
</evidence>
<organism evidence="10 11">
    <name type="scientific">Natrialba taiwanensis DSM 12281</name>
    <dbReference type="NCBI Taxonomy" id="1230458"/>
    <lineage>
        <taxon>Archaea</taxon>
        <taxon>Methanobacteriati</taxon>
        <taxon>Methanobacteriota</taxon>
        <taxon>Stenosarchaea group</taxon>
        <taxon>Halobacteria</taxon>
        <taxon>Halobacteriales</taxon>
        <taxon>Natrialbaceae</taxon>
        <taxon>Natrialba</taxon>
    </lineage>
</organism>
<feature type="transmembrane region" description="Helical" evidence="7">
    <location>
        <begin position="86"/>
        <end position="106"/>
    </location>
</feature>
<reference evidence="10 11" key="1">
    <citation type="journal article" date="2014" name="PLoS Genet.">
        <title>Phylogenetically driven sequencing of extremely halophilic archaea reveals strategies for static and dynamic osmo-response.</title>
        <authorList>
            <person name="Becker E.A."/>
            <person name="Seitzer P.M."/>
            <person name="Tritt A."/>
            <person name="Larsen D."/>
            <person name="Krusor M."/>
            <person name="Yao A.I."/>
            <person name="Wu D."/>
            <person name="Madern D."/>
            <person name="Eisen J.A."/>
            <person name="Darling A.E."/>
            <person name="Facciotti M.T."/>
        </authorList>
    </citation>
    <scope>NUCLEOTIDE SEQUENCE [LARGE SCALE GENOMIC DNA]</scope>
    <source>
        <strain evidence="10 11">DSM 12281</strain>
    </source>
</reference>
<sequence length="183" mass="19502">MSVLAYTLAIFILLTAIATALFRDVLSAIVVFGAYSLGMAILYTFLLAPDVAMTEAAISAGVTTILLLLTISRTTRPSTDRIFERVNVPAVVVVGAFVTVLGTLVLPEMYAVGDQTAPIWGWPGLDISPSVYYLENTVADTHAHNAVSAVLASYRGFDTFGEAIVIFAAAIAVLIVLKREVFT</sequence>
<dbReference type="PATRIC" id="fig|1230458.4.peg.4005"/>
<evidence type="ECO:0000256" key="2">
    <source>
        <dbReference type="ARBA" id="ARBA00022448"/>
    </source>
</evidence>
<dbReference type="InterPro" id="IPR042106">
    <property type="entry name" value="Nuo/plastoQ_OxRdtase_6_NuoJ"/>
</dbReference>
<feature type="transmembrane region" description="Helical" evidence="7">
    <location>
        <begin position="54"/>
        <end position="74"/>
    </location>
</feature>
<keyword evidence="3" id="KW-1003">Cell membrane</keyword>
<evidence type="ECO:0000256" key="3">
    <source>
        <dbReference type="ARBA" id="ARBA00022475"/>
    </source>
</evidence>
<feature type="transmembrane region" description="Helical" evidence="7">
    <location>
        <begin position="6"/>
        <end position="22"/>
    </location>
</feature>
<evidence type="ECO:0000256" key="4">
    <source>
        <dbReference type="ARBA" id="ARBA00022692"/>
    </source>
</evidence>
<dbReference type="EMBL" id="AOIL01000067">
    <property type="protein sequence ID" value="ELY85618.1"/>
    <property type="molecule type" value="Genomic_DNA"/>
</dbReference>
<dbReference type="InterPro" id="IPR046806">
    <property type="entry name" value="MrpA_C/MbhE"/>
</dbReference>
<dbReference type="PANTHER" id="PTHR43373">
    <property type="entry name" value="NA(+)/H(+) ANTIPORTER SUBUNIT"/>
    <property type="match status" value="1"/>
</dbReference>
<proteinExistence type="predicted"/>
<comment type="subcellular location">
    <subcellularLocation>
        <location evidence="1">Cell membrane</location>
        <topology evidence="1">Multi-pass membrane protein</topology>
    </subcellularLocation>
</comment>
<evidence type="ECO:0000259" key="9">
    <source>
        <dbReference type="Pfam" id="PF20501"/>
    </source>
</evidence>
<feature type="domain" description="MrpA C-terminal/MbhE" evidence="9">
    <location>
        <begin position="130"/>
        <end position="179"/>
    </location>
</feature>
<feature type="transmembrane region" description="Helical" evidence="7">
    <location>
        <begin position="160"/>
        <end position="177"/>
    </location>
</feature>
<dbReference type="Pfam" id="PF20501">
    <property type="entry name" value="MbhE"/>
    <property type="match status" value="1"/>
</dbReference>
<dbReference type="OrthoDB" id="99605at2157"/>
<dbReference type="Pfam" id="PF13244">
    <property type="entry name" value="MbhD"/>
    <property type="match status" value="1"/>
</dbReference>
<keyword evidence="6 7" id="KW-0472">Membrane</keyword>
<evidence type="ECO:0000259" key="8">
    <source>
        <dbReference type="Pfam" id="PF13244"/>
    </source>
</evidence>
<keyword evidence="4 7" id="KW-0812">Transmembrane</keyword>
<dbReference type="GO" id="GO:0005886">
    <property type="term" value="C:plasma membrane"/>
    <property type="evidence" value="ECO:0007669"/>
    <property type="project" value="UniProtKB-SubCell"/>
</dbReference>
<dbReference type="InterPro" id="IPR050616">
    <property type="entry name" value="CPA3_Na-H_Antiporter_A"/>
</dbReference>
<gene>
    <name evidence="10" type="ORF">C484_19907</name>
</gene>
<evidence type="ECO:0000256" key="5">
    <source>
        <dbReference type="ARBA" id="ARBA00022989"/>
    </source>
</evidence>
<dbReference type="AlphaFoldDB" id="L9ZKA8"/>
<dbReference type="Gene3D" id="1.20.120.1200">
    <property type="entry name" value="NADH-ubiquinone/plastoquinone oxidoreductase chain 6, subunit NuoJ"/>
    <property type="match status" value="1"/>
</dbReference>
<evidence type="ECO:0000256" key="6">
    <source>
        <dbReference type="ARBA" id="ARBA00023136"/>
    </source>
</evidence>
<feature type="transmembrane region" description="Helical" evidence="7">
    <location>
        <begin position="29"/>
        <end position="48"/>
    </location>
</feature>
<keyword evidence="11" id="KW-1185">Reference proteome</keyword>